<proteinExistence type="predicted"/>
<organism evidence="1">
    <name type="scientific">Schistosoma haematobium</name>
    <name type="common">Blood fluke</name>
    <dbReference type="NCBI Taxonomy" id="6185"/>
    <lineage>
        <taxon>Eukaryota</taxon>
        <taxon>Metazoa</taxon>
        <taxon>Spiralia</taxon>
        <taxon>Lophotrochozoa</taxon>
        <taxon>Platyhelminthes</taxon>
        <taxon>Trematoda</taxon>
        <taxon>Digenea</taxon>
        <taxon>Strigeidida</taxon>
        <taxon>Schistosomatoidea</taxon>
        <taxon>Schistosomatidae</taxon>
        <taxon>Schistosoma</taxon>
    </lineage>
</organism>
<reference evidence="1" key="1">
    <citation type="journal article" date="2012" name="Nat. Genet.">
        <title>Whole-genome sequence of Schistosoma haematobium.</title>
        <authorList>
            <person name="Young N.D."/>
            <person name="Jex A.R."/>
            <person name="Li B."/>
            <person name="Liu S."/>
            <person name="Yang L."/>
            <person name="Xiong Z."/>
            <person name="Li Y."/>
            <person name="Cantacessi C."/>
            <person name="Hall R.S."/>
            <person name="Xu X."/>
            <person name="Chen F."/>
            <person name="Wu X."/>
            <person name="Zerlotini A."/>
            <person name="Oliveira G."/>
            <person name="Hofmann A."/>
            <person name="Zhang G."/>
            <person name="Fang X."/>
            <person name="Kang Y."/>
            <person name="Campbell B.E."/>
            <person name="Loukas A."/>
            <person name="Ranganathan S."/>
            <person name="Rollinson D."/>
            <person name="Rinaldi G."/>
            <person name="Brindley P.J."/>
            <person name="Yang H."/>
            <person name="Wang J."/>
            <person name="Wang J."/>
            <person name="Gasser R.B."/>
        </authorList>
    </citation>
    <scope>NUCLEOTIDE SEQUENCE [LARGE SCALE GENOMIC DNA]</scope>
</reference>
<feature type="non-terminal residue" evidence="1">
    <location>
        <position position="1"/>
    </location>
</feature>
<gene>
    <name evidence="1" type="ORF">MS3_01296</name>
</gene>
<feature type="non-terminal residue" evidence="1">
    <location>
        <position position="34"/>
    </location>
</feature>
<dbReference type="EMBL" id="KL250534">
    <property type="protein sequence ID" value="KGB33142.1"/>
    <property type="molecule type" value="Genomic_DNA"/>
</dbReference>
<evidence type="ECO:0000313" key="1">
    <source>
        <dbReference type="EMBL" id="KGB33142.1"/>
    </source>
</evidence>
<accession>A0A094ZGZ1</accession>
<protein>
    <submittedName>
        <fullName evidence="1">Uncharacterized protein</fullName>
    </submittedName>
</protein>
<sequence length="34" mass="3811">VSRGSILLKASWFFTSTSHFQHKLSTNVDESSGR</sequence>
<dbReference type="AlphaFoldDB" id="A0A094ZGZ1"/>
<name>A0A094ZGZ1_SCHHA</name>